<keyword evidence="4" id="KW-1185">Reference proteome</keyword>
<dbReference type="EMBL" id="KB445812">
    <property type="protein sequence ID" value="EMD32229.1"/>
    <property type="molecule type" value="Genomic_DNA"/>
</dbReference>
<dbReference type="InterPro" id="IPR012878">
    <property type="entry name" value="Beta-AFase-like_GH127_cat"/>
</dbReference>
<reference evidence="3 4" key="1">
    <citation type="journal article" date="2012" name="Proc. Natl. Acad. Sci. U.S.A.">
        <title>Comparative genomics of Ceriporiopsis subvermispora and Phanerochaete chrysosporium provide insight into selective ligninolysis.</title>
        <authorList>
            <person name="Fernandez-Fueyo E."/>
            <person name="Ruiz-Duenas F.J."/>
            <person name="Ferreira P."/>
            <person name="Floudas D."/>
            <person name="Hibbett D.S."/>
            <person name="Canessa P."/>
            <person name="Larrondo L.F."/>
            <person name="James T.Y."/>
            <person name="Seelenfreund D."/>
            <person name="Lobos S."/>
            <person name="Polanco R."/>
            <person name="Tello M."/>
            <person name="Honda Y."/>
            <person name="Watanabe T."/>
            <person name="Watanabe T."/>
            <person name="Ryu J.S."/>
            <person name="Kubicek C.P."/>
            <person name="Schmoll M."/>
            <person name="Gaskell J."/>
            <person name="Hammel K.E."/>
            <person name="St John F.J."/>
            <person name="Vanden Wymelenberg A."/>
            <person name="Sabat G."/>
            <person name="Splinter BonDurant S."/>
            <person name="Syed K."/>
            <person name="Yadav J.S."/>
            <person name="Doddapaneni H."/>
            <person name="Subramanian V."/>
            <person name="Lavin J.L."/>
            <person name="Oguiza J.A."/>
            <person name="Perez G."/>
            <person name="Pisabarro A.G."/>
            <person name="Ramirez L."/>
            <person name="Santoyo F."/>
            <person name="Master E."/>
            <person name="Coutinho P.M."/>
            <person name="Henrissat B."/>
            <person name="Lombard V."/>
            <person name="Magnuson J.K."/>
            <person name="Kuees U."/>
            <person name="Hori C."/>
            <person name="Igarashi K."/>
            <person name="Samejima M."/>
            <person name="Held B.W."/>
            <person name="Barry K.W."/>
            <person name="LaButti K.M."/>
            <person name="Lapidus A."/>
            <person name="Lindquist E.A."/>
            <person name="Lucas S.M."/>
            <person name="Riley R."/>
            <person name="Salamov A.A."/>
            <person name="Hoffmeister D."/>
            <person name="Schwenk D."/>
            <person name="Hadar Y."/>
            <person name="Yarden O."/>
            <person name="de Vries R.P."/>
            <person name="Wiebenga A."/>
            <person name="Stenlid J."/>
            <person name="Eastwood D."/>
            <person name="Grigoriev I.V."/>
            <person name="Berka R.M."/>
            <person name="Blanchette R.A."/>
            <person name="Kersten P."/>
            <person name="Martinez A.T."/>
            <person name="Vicuna R."/>
            <person name="Cullen D."/>
        </authorList>
    </citation>
    <scope>NUCLEOTIDE SEQUENCE [LARGE SCALE GENOMIC DNA]</scope>
    <source>
        <strain evidence="3 4">B</strain>
    </source>
</reference>
<feature type="domain" description="Non-reducing end beta-L-arabinofuranosidase-like GH127 C-terminal" evidence="2">
    <location>
        <begin position="514"/>
        <end position="622"/>
    </location>
</feature>
<dbReference type="Pfam" id="PF20737">
    <property type="entry name" value="Glyco_hydro127C"/>
    <property type="match status" value="1"/>
</dbReference>
<evidence type="ECO:0008006" key="5">
    <source>
        <dbReference type="Google" id="ProtNLM"/>
    </source>
</evidence>
<evidence type="ECO:0000313" key="3">
    <source>
        <dbReference type="EMBL" id="EMD32229.1"/>
    </source>
</evidence>
<dbReference type="SUPFAM" id="SSF48208">
    <property type="entry name" value="Six-hairpin glycosidases"/>
    <property type="match status" value="1"/>
</dbReference>
<dbReference type="OrthoDB" id="654211at2759"/>
<sequence>MASASCSIPLSRVKITSEFWVDRRHAIRHGSLPAIYEQMKLTGRWDCLKLKWKPGEPNPPHRFWDSDIAKWLEAGCYFLSSDCDHQLADLVEEAVSNIRRAQQEDGYINTYYTVVEPSKRWTNISWSHELYDAGHLLEAALAHYEYTHSMRLLDPLLKYIRYIGSVFGLAEGQKAGYPGHQELELALLKTYEVTGDKALLELANYFIEERGQHRPEGHYFDIEAEARGESPTPGPAPRDAPRYSYHQADRPIREIREVEGHSVRAMYWLTAVASLARLTKDKSLLAAAETLWGSTKRKMYVTGGLGSVPAWEGFGPDYYLPNETGYLETCAAIGLVLFAYQMLLISPYNNDYADVVELALHNAVLVGVSLDGKRFFYDNPLATIGKHTERSTFFEVSCCPANVSRLIGSLGKYIYTIGSDGAVHVNLYISSTFDIKQSNGQHTRMILESNGPWKGGAKVTLAGEAGSEVRVRLRRPLGAESFRVEGASQGDYDGVDVEMTANSSLTIHFAYNARLIYPHPLNIDNRGCVAVARGPFIYCAETIDNPHVADLRSVRLSQPLEVTEVIDEDSFSEWGVKPVVLMVLASLVHPETHQVQEKTRLRLIPLFMWANRGRSDMRVWLPVTNPGETTRSDRVMK</sequence>
<dbReference type="InterPro" id="IPR008928">
    <property type="entry name" value="6-hairpin_glycosidase_sf"/>
</dbReference>
<organism evidence="3 4">
    <name type="scientific">Ceriporiopsis subvermispora (strain B)</name>
    <name type="common">White-rot fungus</name>
    <name type="synonym">Gelatoporia subvermispora</name>
    <dbReference type="NCBI Taxonomy" id="914234"/>
    <lineage>
        <taxon>Eukaryota</taxon>
        <taxon>Fungi</taxon>
        <taxon>Dikarya</taxon>
        <taxon>Basidiomycota</taxon>
        <taxon>Agaricomycotina</taxon>
        <taxon>Agaricomycetes</taxon>
        <taxon>Polyporales</taxon>
        <taxon>Gelatoporiaceae</taxon>
        <taxon>Gelatoporia</taxon>
    </lineage>
</organism>
<dbReference type="HOGENOM" id="CLU_013148_1_0_1"/>
<evidence type="ECO:0000259" key="1">
    <source>
        <dbReference type="Pfam" id="PF07944"/>
    </source>
</evidence>
<dbReference type="InterPro" id="IPR049049">
    <property type="entry name" value="Beta-AFase-like_GH127_C"/>
</dbReference>
<dbReference type="STRING" id="914234.M2P9T5"/>
<dbReference type="GO" id="GO:0005975">
    <property type="term" value="P:carbohydrate metabolic process"/>
    <property type="evidence" value="ECO:0007669"/>
    <property type="project" value="InterPro"/>
</dbReference>
<name>M2P9T5_CERS8</name>
<feature type="domain" description="Non-reducing end beta-L-arabinofuranosidase-like GH127 catalytic" evidence="1">
    <location>
        <begin position="13"/>
        <end position="411"/>
    </location>
</feature>
<dbReference type="Proteomes" id="UP000016930">
    <property type="component" value="Unassembled WGS sequence"/>
</dbReference>
<dbReference type="PANTHER" id="PTHR43465">
    <property type="entry name" value="DUF1680 DOMAIN PROTEIN (AFU_ORTHOLOGUE AFUA_1G08910)"/>
    <property type="match status" value="1"/>
</dbReference>
<dbReference type="PANTHER" id="PTHR43465:SF2">
    <property type="entry name" value="DUF1680 DOMAIN PROTEIN (AFU_ORTHOLOGUE AFUA_1G08910)"/>
    <property type="match status" value="1"/>
</dbReference>
<evidence type="ECO:0000313" key="4">
    <source>
        <dbReference type="Proteomes" id="UP000016930"/>
    </source>
</evidence>
<proteinExistence type="predicted"/>
<dbReference type="Pfam" id="PF07944">
    <property type="entry name" value="Beta-AFase-like_GH127_cat"/>
    <property type="match status" value="1"/>
</dbReference>
<dbReference type="AlphaFoldDB" id="M2P9T5"/>
<gene>
    <name evidence="3" type="ORF">CERSUDRAFT_88153</name>
</gene>
<accession>M2P9T5</accession>
<dbReference type="InterPro" id="IPR049174">
    <property type="entry name" value="Beta-AFase-like"/>
</dbReference>
<evidence type="ECO:0000259" key="2">
    <source>
        <dbReference type="Pfam" id="PF20737"/>
    </source>
</evidence>
<protein>
    <recommendedName>
        <fullName evidence="5">Glycoside hydrolase family 127 protein</fullName>
    </recommendedName>
</protein>